<dbReference type="GO" id="GO:0005886">
    <property type="term" value="C:plasma membrane"/>
    <property type="evidence" value="ECO:0007669"/>
    <property type="project" value="TreeGrafter"/>
</dbReference>
<dbReference type="NCBIfam" id="TIGR01730">
    <property type="entry name" value="RND_mfp"/>
    <property type="match status" value="1"/>
</dbReference>
<gene>
    <name evidence="6" type="ordered locus">RGE_29530</name>
</gene>
<organism evidence="6 7">
    <name type="scientific">Rubrivivax gelatinosus (strain NBRC 100245 / IL144)</name>
    <dbReference type="NCBI Taxonomy" id="983917"/>
    <lineage>
        <taxon>Bacteria</taxon>
        <taxon>Pseudomonadati</taxon>
        <taxon>Pseudomonadota</taxon>
        <taxon>Betaproteobacteria</taxon>
        <taxon>Burkholderiales</taxon>
        <taxon>Sphaerotilaceae</taxon>
        <taxon>Rubrivivax</taxon>
    </lineage>
</organism>
<dbReference type="STRING" id="983917.RGE_29530"/>
<dbReference type="Gene3D" id="2.40.50.100">
    <property type="match status" value="1"/>
</dbReference>
<dbReference type="Gene3D" id="1.10.287.470">
    <property type="entry name" value="Helix hairpin bin"/>
    <property type="match status" value="1"/>
</dbReference>
<dbReference type="eggNOG" id="COG0845">
    <property type="taxonomic scope" value="Bacteria"/>
</dbReference>
<proteinExistence type="inferred from homology"/>
<reference evidence="6 7" key="1">
    <citation type="journal article" date="2012" name="J. Bacteriol.">
        <title>Complete genome sequence of phototrophic betaproteobacterium Rubrivivax gelatinosus IL144.</title>
        <authorList>
            <person name="Nagashima S."/>
            <person name="Kamimura A."/>
            <person name="Shimizu T."/>
            <person name="Nakamura-isaki S."/>
            <person name="Aono E."/>
            <person name="Sakamoto K."/>
            <person name="Ichikawa N."/>
            <person name="Nakazawa H."/>
            <person name="Sekine M."/>
            <person name="Yamazaki S."/>
            <person name="Fujita N."/>
            <person name="Shimada K."/>
            <person name="Hanada S."/>
            <person name="Nagashima K.V.P."/>
        </authorList>
    </citation>
    <scope>NUCLEOTIDE SEQUENCE [LARGE SCALE GENOMIC DNA]</scope>
    <source>
        <strain evidence="7">NBRC 100245 / IL144</strain>
    </source>
</reference>
<evidence type="ECO:0000256" key="1">
    <source>
        <dbReference type="ARBA" id="ARBA00009477"/>
    </source>
</evidence>
<name>I0HTF5_RUBGI</name>
<dbReference type="AlphaFoldDB" id="I0HTF5"/>
<dbReference type="InterPro" id="IPR058637">
    <property type="entry name" value="YknX-like_C"/>
</dbReference>
<evidence type="ECO:0000259" key="4">
    <source>
        <dbReference type="Pfam" id="PF25944"/>
    </source>
</evidence>
<feature type="domain" description="Multidrug resistance protein MdtA-like barrel-sandwich hybrid" evidence="3">
    <location>
        <begin position="61"/>
        <end position="203"/>
    </location>
</feature>
<evidence type="ECO:0000313" key="7">
    <source>
        <dbReference type="Proteomes" id="UP000007883"/>
    </source>
</evidence>
<dbReference type="Gene3D" id="2.40.420.20">
    <property type="match status" value="1"/>
</dbReference>
<protein>
    <submittedName>
        <fullName evidence="6">Secretion protein HlyD family protein</fullName>
    </submittedName>
</protein>
<feature type="domain" description="YknX-like C-terminal permuted SH3-like" evidence="5">
    <location>
        <begin position="291"/>
        <end position="359"/>
    </location>
</feature>
<dbReference type="Pfam" id="PF25989">
    <property type="entry name" value="YknX_C"/>
    <property type="match status" value="1"/>
</dbReference>
<dbReference type="GO" id="GO:0046677">
    <property type="term" value="P:response to antibiotic"/>
    <property type="evidence" value="ECO:0007669"/>
    <property type="project" value="TreeGrafter"/>
</dbReference>
<dbReference type="EMBL" id="AP012320">
    <property type="protein sequence ID" value="BAL96292.1"/>
    <property type="molecule type" value="Genomic_DNA"/>
</dbReference>
<dbReference type="InterPro" id="IPR058625">
    <property type="entry name" value="MdtA-like_BSH"/>
</dbReference>
<dbReference type="Pfam" id="PF25917">
    <property type="entry name" value="BSH_RND"/>
    <property type="match status" value="1"/>
</dbReference>
<sequence length="374" mass="39416">MDMNDNWTRWAALVAAVVIAGCAPAEDDTGAAAAPRVLVQTLAPAALTVSEDLPGRVAAWRSAEIRAQVGGIVQQRLFEQGAEIAAGKPLFRIDPRPFQAELDMAAASLQRAEAALARARLQEQRLAPLVQADAVSRQAYDDALSARDQAAAEVALARATLARRRLDLQFATVTAPISGRVDEALVSEGALVSASDTAPMARVQQIDRVYVDLRQPGASAAAGVPAAAEVQILDAGGAPTGLAGRVLMSGIDVDVGTGERLLRVAVANPQRQLLPGQYVQARLTRAHYDAALTLPQHAVFRVGGQARVWVVDAQQRAHAVAVELGELVQRRYRVAAGLKAGQKVVVAGGERLHEGAVVAARPWAEPQVASAVRR</sequence>
<evidence type="ECO:0000259" key="2">
    <source>
        <dbReference type="Pfam" id="PF25876"/>
    </source>
</evidence>
<dbReference type="PANTHER" id="PTHR30158">
    <property type="entry name" value="ACRA/E-RELATED COMPONENT OF DRUG EFFLUX TRANSPORTER"/>
    <property type="match status" value="1"/>
</dbReference>
<evidence type="ECO:0000313" key="6">
    <source>
        <dbReference type="EMBL" id="BAL96292.1"/>
    </source>
</evidence>
<dbReference type="KEGG" id="rge:RGE_29530"/>
<dbReference type="GO" id="GO:0030313">
    <property type="term" value="C:cell envelope"/>
    <property type="evidence" value="ECO:0007669"/>
    <property type="project" value="UniProtKB-SubCell"/>
</dbReference>
<dbReference type="HOGENOM" id="CLU_018816_2_1_4"/>
<dbReference type="SUPFAM" id="SSF111369">
    <property type="entry name" value="HlyD-like secretion proteins"/>
    <property type="match status" value="1"/>
</dbReference>
<dbReference type="Pfam" id="PF25876">
    <property type="entry name" value="HH_MFP_RND"/>
    <property type="match status" value="1"/>
</dbReference>
<dbReference type="InterPro" id="IPR006143">
    <property type="entry name" value="RND_pump_MFP"/>
</dbReference>
<dbReference type="PATRIC" id="fig|983917.3.peg.2881"/>
<feature type="domain" description="Multidrug resistance protein MdtA-like beta-barrel" evidence="4">
    <location>
        <begin position="227"/>
        <end position="284"/>
    </location>
</feature>
<evidence type="ECO:0000259" key="3">
    <source>
        <dbReference type="Pfam" id="PF25917"/>
    </source>
</evidence>
<dbReference type="Proteomes" id="UP000007883">
    <property type="component" value="Chromosome"/>
</dbReference>
<accession>I0HTF5</accession>
<dbReference type="InterPro" id="IPR058626">
    <property type="entry name" value="MdtA-like_b-barrel"/>
</dbReference>
<dbReference type="Pfam" id="PF25944">
    <property type="entry name" value="Beta-barrel_RND"/>
    <property type="match status" value="1"/>
</dbReference>
<evidence type="ECO:0000259" key="5">
    <source>
        <dbReference type="Pfam" id="PF25989"/>
    </source>
</evidence>
<keyword evidence="7" id="KW-1185">Reference proteome</keyword>
<feature type="domain" description="Multidrug resistance protein MdtA-like alpha-helical hairpin" evidence="2">
    <location>
        <begin position="102"/>
        <end position="170"/>
    </location>
</feature>
<dbReference type="PANTHER" id="PTHR30158:SF24">
    <property type="entry name" value="HLYD FAMILY SECRETION PROTEIN"/>
    <property type="match status" value="1"/>
</dbReference>
<dbReference type="InterPro" id="IPR058624">
    <property type="entry name" value="MdtA-like_HH"/>
</dbReference>
<dbReference type="Gene3D" id="2.40.30.170">
    <property type="match status" value="1"/>
</dbReference>
<dbReference type="GO" id="GO:0022857">
    <property type="term" value="F:transmembrane transporter activity"/>
    <property type="evidence" value="ECO:0007669"/>
    <property type="project" value="InterPro"/>
</dbReference>
<comment type="similarity">
    <text evidence="1">Belongs to the membrane fusion protein (MFP) (TC 8.A.1) family.</text>
</comment>